<feature type="region of interest" description="Disordered" evidence="1">
    <location>
        <begin position="576"/>
        <end position="733"/>
    </location>
</feature>
<feature type="compositionally biased region" description="Basic residues" evidence="1">
    <location>
        <begin position="313"/>
        <end position="322"/>
    </location>
</feature>
<feature type="compositionally biased region" description="Gly residues" evidence="1">
    <location>
        <begin position="671"/>
        <end position="693"/>
    </location>
</feature>
<feature type="region of interest" description="Disordered" evidence="1">
    <location>
        <begin position="155"/>
        <end position="253"/>
    </location>
</feature>
<feature type="region of interest" description="Disordered" evidence="1">
    <location>
        <begin position="386"/>
        <end position="426"/>
    </location>
</feature>
<protein>
    <submittedName>
        <fullName evidence="2">Uncharacterized protein</fullName>
    </submittedName>
</protein>
<feature type="compositionally biased region" description="Polar residues" evidence="1">
    <location>
        <begin position="414"/>
        <end position="426"/>
    </location>
</feature>
<feature type="region of interest" description="Disordered" evidence="1">
    <location>
        <begin position="1"/>
        <end position="59"/>
    </location>
</feature>
<feature type="compositionally biased region" description="Basic residues" evidence="1">
    <location>
        <begin position="1"/>
        <end position="11"/>
    </location>
</feature>
<comment type="caution">
    <text evidence="2">The sequence shown here is derived from an EMBL/GenBank/DDBJ whole genome shotgun (WGS) entry which is preliminary data.</text>
</comment>
<dbReference type="EMBL" id="LAVV01010985">
    <property type="protein sequence ID" value="KNZ48346.1"/>
    <property type="molecule type" value="Genomic_DNA"/>
</dbReference>
<dbReference type="Proteomes" id="UP000037035">
    <property type="component" value="Unassembled WGS sequence"/>
</dbReference>
<feature type="compositionally biased region" description="Basic and acidic residues" evidence="1">
    <location>
        <begin position="712"/>
        <end position="733"/>
    </location>
</feature>
<accession>A0A0L6UIJ4</accession>
<feature type="region of interest" description="Disordered" evidence="1">
    <location>
        <begin position="287"/>
        <end position="359"/>
    </location>
</feature>
<gene>
    <name evidence="2" type="ORF">VP01_573g6</name>
</gene>
<feature type="compositionally biased region" description="Polar residues" evidence="1">
    <location>
        <begin position="193"/>
        <end position="205"/>
    </location>
</feature>
<sequence>MPFTRHHRKWRTPNDHRGRPRRASLTQQTRKTRWDSYRRSAKHQEPSVSGWSSDSRRSSDESFNCAARSLIVICFAMDCFQLMPAPKRRPKPPQPKAQQQPHQNSSSSLFTPAAGELKRAVDGGDVIHPRTSASTMEKIRFMEVVAEVDKAVGMAPASSSSSSSSTSDHHTYHPTGQISKDGQQPGRMESGTIFLSPTSYSNPIQLESHAQEEEISGEPRFNVNIFKTSPPGEIPTIRPTETPKSNSHSSERLVQEELHAERWECLQQLERRATEASLEGLRKASLKSISSGSHETHRPAQPFSRQTFGGSSRSKRSSRTSHRWGSNESHRNTEHGIGATGTTTINPAIPLSGDPFVQPDENQTLRKEMLLLRSPSVSVVQHILEKEQSSADPAKVSSDPVPERLGPRRMSKGLNLSKSSEVSGQTEEIDVLMPLATRAASKTTPADEHPSREVVAIPSSAVRQMVRTSNYLINRKNSATYSTDPLDHQPINWNYQDDLNHSNDGSSPLMHQVLCEGYVTDCLARELVNGEGIGETGGQEGYDEGAMEVLGEPWAPGQAEEGRKYSMGDGSVRWSGGSMRGVPSRFRRLSIGDGGTAPRDRRYRYQKTHPTLPPNGPSANILPQLVIANSPSVVPPATHTRRRSSSLPKPPPPVTLPSSNHDPITPPSVVEGGGLGVVQEAGGGPGSEGGGGRVVAEEKGWTRAGQTWRMGGDGEEHKGDCRGRSGGRGGERE</sequence>
<evidence type="ECO:0000256" key="1">
    <source>
        <dbReference type="SAM" id="MobiDB-lite"/>
    </source>
</evidence>
<keyword evidence="3" id="KW-1185">Reference proteome</keyword>
<feature type="compositionally biased region" description="Basic and acidic residues" evidence="1">
    <location>
        <begin position="32"/>
        <end position="45"/>
    </location>
</feature>
<evidence type="ECO:0000313" key="2">
    <source>
        <dbReference type="EMBL" id="KNZ48346.1"/>
    </source>
</evidence>
<organism evidence="2 3">
    <name type="scientific">Puccinia sorghi</name>
    <dbReference type="NCBI Taxonomy" id="27349"/>
    <lineage>
        <taxon>Eukaryota</taxon>
        <taxon>Fungi</taxon>
        <taxon>Dikarya</taxon>
        <taxon>Basidiomycota</taxon>
        <taxon>Pucciniomycotina</taxon>
        <taxon>Pucciniomycetes</taxon>
        <taxon>Pucciniales</taxon>
        <taxon>Pucciniaceae</taxon>
        <taxon>Puccinia</taxon>
    </lineage>
</organism>
<dbReference type="AlphaFoldDB" id="A0A0L6UIJ4"/>
<evidence type="ECO:0000313" key="3">
    <source>
        <dbReference type="Proteomes" id="UP000037035"/>
    </source>
</evidence>
<reference evidence="2 3" key="1">
    <citation type="submission" date="2015-08" db="EMBL/GenBank/DDBJ databases">
        <title>Next Generation Sequencing and Analysis of the Genome of Puccinia sorghi L Schw, the Causal Agent of Maize Common Rust.</title>
        <authorList>
            <person name="Rochi L."/>
            <person name="Burguener G."/>
            <person name="Darino M."/>
            <person name="Turjanski A."/>
            <person name="Kreff E."/>
            <person name="Dieguez M.J."/>
            <person name="Sacco F."/>
        </authorList>
    </citation>
    <scope>NUCLEOTIDE SEQUENCE [LARGE SCALE GENOMIC DNA]</scope>
    <source>
        <strain evidence="2 3">RO10H11247</strain>
    </source>
</reference>
<dbReference type="VEuPathDB" id="FungiDB:VP01_573g6"/>
<feature type="region of interest" description="Disordered" evidence="1">
    <location>
        <begin position="85"/>
        <end position="109"/>
    </location>
</feature>
<name>A0A0L6UIJ4_9BASI</name>
<dbReference type="OrthoDB" id="2503653at2759"/>
<proteinExistence type="predicted"/>